<protein>
    <submittedName>
        <fullName evidence="2">Uncharacterized protein</fullName>
    </submittedName>
</protein>
<name>A0A0E9TAD6_ANGAN</name>
<organism evidence="2">
    <name type="scientific">Anguilla anguilla</name>
    <name type="common">European freshwater eel</name>
    <name type="synonym">Muraena anguilla</name>
    <dbReference type="NCBI Taxonomy" id="7936"/>
    <lineage>
        <taxon>Eukaryota</taxon>
        <taxon>Metazoa</taxon>
        <taxon>Chordata</taxon>
        <taxon>Craniata</taxon>
        <taxon>Vertebrata</taxon>
        <taxon>Euteleostomi</taxon>
        <taxon>Actinopterygii</taxon>
        <taxon>Neopterygii</taxon>
        <taxon>Teleostei</taxon>
        <taxon>Anguilliformes</taxon>
        <taxon>Anguillidae</taxon>
        <taxon>Anguilla</taxon>
    </lineage>
</organism>
<reference evidence="2" key="2">
    <citation type="journal article" date="2015" name="Fish Shellfish Immunol.">
        <title>Early steps in the European eel (Anguilla anguilla)-Vibrio vulnificus interaction in the gills: Role of the RtxA13 toxin.</title>
        <authorList>
            <person name="Callol A."/>
            <person name="Pajuelo D."/>
            <person name="Ebbesson L."/>
            <person name="Teles M."/>
            <person name="MacKenzie S."/>
            <person name="Amaro C."/>
        </authorList>
    </citation>
    <scope>NUCLEOTIDE SEQUENCE</scope>
</reference>
<accession>A0A0E9TAD6</accession>
<evidence type="ECO:0000256" key="1">
    <source>
        <dbReference type="SAM" id="MobiDB-lite"/>
    </source>
</evidence>
<sequence>MPLRMRVTQPSKSHLGHICV</sequence>
<evidence type="ECO:0000313" key="2">
    <source>
        <dbReference type="EMBL" id="JAH50377.1"/>
    </source>
</evidence>
<proteinExistence type="predicted"/>
<feature type="region of interest" description="Disordered" evidence="1">
    <location>
        <begin position="1"/>
        <end position="20"/>
    </location>
</feature>
<dbReference type="AlphaFoldDB" id="A0A0E9TAD6"/>
<dbReference type="EMBL" id="GBXM01058200">
    <property type="protein sequence ID" value="JAH50377.1"/>
    <property type="molecule type" value="Transcribed_RNA"/>
</dbReference>
<reference evidence="2" key="1">
    <citation type="submission" date="2014-11" db="EMBL/GenBank/DDBJ databases">
        <authorList>
            <person name="Amaro Gonzalez C."/>
        </authorList>
    </citation>
    <scope>NUCLEOTIDE SEQUENCE</scope>
</reference>